<protein>
    <submittedName>
        <fullName evidence="1">Uncharacterized protein</fullName>
    </submittedName>
</protein>
<evidence type="ECO:0000313" key="2">
    <source>
        <dbReference type="Proteomes" id="UP000680279"/>
    </source>
</evidence>
<accession>A0ABQ4KBH1</accession>
<keyword evidence="2" id="KW-1185">Reference proteome</keyword>
<comment type="caution">
    <text evidence="1">The sequence shown here is derived from an EMBL/GenBank/DDBJ whole genome shotgun (WGS) entry which is preliminary data.</text>
</comment>
<dbReference type="RefSeq" id="WP_212963639.1">
    <property type="nucleotide sequence ID" value="NZ_BOQT01000018.1"/>
</dbReference>
<name>A0ABQ4KBH1_9BACI</name>
<sequence>MNNISEDKRNRLLDLIEKSNEHLGYLAAHLENHEQLSDDEWYKIDEYITKTFLTLQDMISEVHQI</sequence>
<dbReference type="EMBL" id="BOQT01000018">
    <property type="protein sequence ID" value="GIN22515.1"/>
    <property type="molecule type" value="Genomic_DNA"/>
</dbReference>
<reference evidence="1 2" key="1">
    <citation type="submission" date="2021-03" db="EMBL/GenBank/DDBJ databases">
        <title>Antimicrobial resistance genes in bacteria isolated from Japanese honey, and their potential for conferring macrolide and lincosamide resistance in the American foulbrood pathogen Paenibacillus larvae.</title>
        <authorList>
            <person name="Okamoto M."/>
            <person name="Kumagai M."/>
            <person name="Kanamori H."/>
            <person name="Takamatsu D."/>
        </authorList>
    </citation>
    <scope>NUCLEOTIDE SEQUENCE [LARGE SCALE GENOMIC DNA]</scope>
    <source>
        <strain evidence="1 2">J1TS3</strain>
    </source>
</reference>
<organism evidence="1 2">
    <name type="scientific">Siminovitchia fordii</name>
    <dbReference type="NCBI Taxonomy" id="254759"/>
    <lineage>
        <taxon>Bacteria</taxon>
        <taxon>Bacillati</taxon>
        <taxon>Bacillota</taxon>
        <taxon>Bacilli</taxon>
        <taxon>Bacillales</taxon>
        <taxon>Bacillaceae</taxon>
        <taxon>Siminovitchia</taxon>
    </lineage>
</organism>
<proteinExistence type="predicted"/>
<dbReference type="Proteomes" id="UP000680279">
    <property type="component" value="Unassembled WGS sequence"/>
</dbReference>
<gene>
    <name evidence="1" type="ORF">J1TS3_36490</name>
</gene>
<evidence type="ECO:0000313" key="1">
    <source>
        <dbReference type="EMBL" id="GIN22515.1"/>
    </source>
</evidence>